<comment type="caution">
    <text evidence="1">The sequence shown here is derived from an EMBL/GenBank/DDBJ whole genome shotgun (WGS) entry which is preliminary data.</text>
</comment>
<feature type="non-terminal residue" evidence="1">
    <location>
        <position position="1"/>
    </location>
</feature>
<name>A0ABU7CFX3_9TELE</name>
<accession>A0ABU7CFX3</accession>
<protein>
    <submittedName>
        <fullName evidence="1">Uncharacterized protein</fullName>
    </submittedName>
</protein>
<dbReference type="EMBL" id="JAHUTI010090925">
    <property type="protein sequence ID" value="MED6261857.1"/>
    <property type="molecule type" value="Genomic_DNA"/>
</dbReference>
<dbReference type="Proteomes" id="UP001345963">
    <property type="component" value="Unassembled WGS sequence"/>
</dbReference>
<keyword evidence="2" id="KW-1185">Reference proteome</keyword>
<gene>
    <name evidence="1" type="ORF">ATANTOWER_011017</name>
</gene>
<reference evidence="1 2" key="1">
    <citation type="submission" date="2021-07" db="EMBL/GenBank/DDBJ databases">
        <authorList>
            <person name="Palmer J.M."/>
        </authorList>
    </citation>
    <scope>NUCLEOTIDE SEQUENCE [LARGE SCALE GENOMIC DNA]</scope>
    <source>
        <strain evidence="1 2">AT_MEX2019</strain>
        <tissue evidence="1">Muscle</tissue>
    </source>
</reference>
<evidence type="ECO:0000313" key="1">
    <source>
        <dbReference type="EMBL" id="MED6261857.1"/>
    </source>
</evidence>
<sequence>GNPKALHHLLPQYNLSALQCFHLHCSLQHCPPSTGNKSPHRPLPPDYHSLSLVLFFYTNQKPRIKTSFTFIIIFPK</sequence>
<evidence type="ECO:0000313" key="2">
    <source>
        <dbReference type="Proteomes" id="UP001345963"/>
    </source>
</evidence>
<proteinExistence type="predicted"/>
<organism evidence="1 2">
    <name type="scientific">Ataeniobius toweri</name>
    <dbReference type="NCBI Taxonomy" id="208326"/>
    <lineage>
        <taxon>Eukaryota</taxon>
        <taxon>Metazoa</taxon>
        <taxon>Chordata</taxon>
        <taxon>Craniata</taxon>
        <taxon>Vertebrata</taxon>
        <taxon>Euteleostomi</taxon>
        <taxon>Actinopterygii</taxon>
        <taxon>Neopterygii</taxon>
        <taxon>Teleostei</taxon>
        <taxon>Neoteleostei</taxon>
        <taxon>Acanthomorphata</taxon>
        <taxon>Ovalentaria</taxon>
        <taxon>Atherinomorphae</taxon>
        <taxon>Cyprinodontiformes</taxon>
        <taxon>Goodeidae</taxon>
        <taxon>Ataeniobius</taxon>
    </lineage>
</organism>